<dbReference type="PANTHER" id="PTHR45125">
    <property type="entry name" value="F21J9.4-RELATED"/>
    <property type="match status" value="1"/>
</dbReference>
<feature type="region of interest" description="Disordered" evidence="1">
    <location>
        <begin position="252"/>
        <end position="312"/>
    </location>
</feature>
<sequence length="312" mass="34217">MADEVNVPDATLVPGQLLALTRHLLDCKYYLAAHMSKHDSAVHGSTSIVSKPQVKHATTTHSWTAANQSHSEEPRIVSLAVAPRDATISPRAMPTLNTVLFKAIESDHALLSPRVEPKAPTTALSSPQPIVLPSDAIIPLRGPQCHDLPSQRFVLGTCAKTFSKCKMEIARVALSERSLSTRWHAIREACLEFDACIARIRAEYGWCDEDDEIEAAKREFEVAKRAPFPVLHAWRLLRGVRKWLELEPKASTATLQKRQRGDTATTDGSDQANEPDVDGQPPQAKKAKTYETSENYASPGSSGAGESYDFEG</sequence>
<dbReference type="PANTHER" id="PTHR45125:SF3">
    <property type="entry name" value="NO-APICAL-MERISTEM-ASSOCIATED CARBOXY-TERMINAL DOMAIN PROTEIN"/>
    <property type="match status" value="1"/>
</dbReference>
<dbReference type="AlphaFoldDB" id="A0A485L1V9"/>
<organism evidence="3 4">
    <name type="scientific">Aphanomyces stellatus</name>
    <dbReference type="NCBI Taxonomy" id="120398"/>
    <lineage>
        <taxon>Eukaryota</taxon>
        <taxon>Sar</taxon>
        <taxon>Stramenopiles</taxon>
        <taxon>Oomycota</taxon>
        <taxon>Saprolegniomycetes</taxon>
        <taxon>Saprolegniales</taxon>
        <taxon>Verrucalvaceae</taxon>
        <taxon>Aphanomyces</taxon>
    </lineage>
</organism>
<accession>A0A485L1V9</accession>
<reference evidence="3 4" key="1">
    <citation type="submission" date="2019-03" db="EMBL/GenBank/DDBJ databases">
        <authorList>
            <person name="Gaulin E."/>
            <person name="Dumas B."/>
        </authorList>
    </citation>
    <scope>NUCLEOTIDE SEQUENCE [LARGE SCALE GENOMIC DNA]</scope>
    <source>
        <strain evidence="3">CBS 568.67</strain>
    </source>
</reference>
<gene>
    <name evidence="3" type="primary">Aste57867_14589</name>
    <name evidence="2" type="ORF">As57867_014535</name>
    <name evidence="3" type="ORF">ASTE57867_14589</name>
</gene>
<keyword evidence="4" id="KW-1185">Reference proteome</keyword>
<feature type="region of interest" description="Disordered" evidence="1">
    <location>
        <begin position="44"/>
        <end position="69"/>
    </location>
</feature>
<proteinExistence type="predicted"/>
<evidence type="ECO:0000256" key="1">
    <source>
        <dbReference type="SAM" id="MobiDB-lite"/>
    </source>
</evidence>
<feature type="compositionally biased region" description="Polar residues" evidence="1">
    <location>
        <begin position="290"/>
        <end position="301"/>
    </location>
</feature>
<name>A0A485L1V9_9STRA</name>
<feature type="compositionally biased region" description="Polar residues" evidence="1">
    <location>
        <begin position="252"/>
        <end position="272"/>
    </location>
</feature>
<protein>
    <submittedName>
        <fullName evidence="3">Aste57867_14589 protein</fullName>
    </submittedName>
</protein>
<evidence type="ECO:0000313" key="2">
    <source>
        <dbReference type="EMBL" id="KAF0694549.1"/>
    </source>
</evidence>
<reference evidence="2" key="2">
    <citation type="submission" date="2019-06" db="EMBL/GenBank/DDBJ databases">
        <title>Genomics analysis of Aphanomyces spp. identifies a new class of oomycete effector associated with host adaptation.</title>
        <authorList>
            <person name="Gaulin E."/>
        </authorList>
    </citation>
    <scope>NUCLEOTIDE SEQUENCE</scope>
    <source>
        <strain evidence="2">CBS 578.67</strain>
    </source>
</reference>
<dbReference type="Proteomes" id="UP000332933">
    <property type="component" value="Unassembled WGS sequence"/>
</dbReference>
<evidence type="ECO:0000313" key="3">
    <source>
        <dbReference type="EMBL" id="VFT91408.1"/>
    </source>
</evidence>
<dbReference type="EMBL" id="VJMH01005562">
    <property type="protein sequence ID" value="KAF0694549.1"/>
    <property type="molecule type" value="Genomic_DNA"/>
</dbReference>
<evidence type="ECO:0000313" key="4">
    <source>
        <dbReference type="Proteomes" id="UP000332933"/>
    </source>
</evidence>
<dbReference type="EMBL" id="CAADRA010005583">
    <property type="protein sequence ID" value="VFT91408.1"/>
    <property type="molecule type" value="Genomic_DNA"/>
</dbReference>